<evidence type="ECO:0000313" key="7">
    <source>
        <dbReference type="EMBL" id="KAE9056874.1"/>
    </source>
</evidence>
<evidence type="ECO:0000313" key="11">
    <source>
        <dbReference type="Proteomes" id="UP000460718"/>
    </source>
</evidence>
<comment type="caution">
    <text evidence="8">The sequence shown here is derived from an EMBL/GenBank/DDBJ whole genome shotgun (WGS) entry which is preliminary data.</text>
</comment>
<keyword evidence="4 5" id="KW-0732">Signal</keyword>
<dbReference type="Proteomes" id="UP000476176">
    <property type="component" value="Unassembled WGS sequence"/>
</dbReference>
<evidence type="ECO:0000256" key="4">
    <source>
        <dbReference type="ARBA" id="ARBA00022729"/>
    </source>
</evidence>
<evidence type="ECO:0000313" key="10">
    <source>
        <dbReference type="Proteomes" id="UP000441208"/>
    </source>
</evidence>
<evidence type="ECO:0000256" key="3">
    <source>
        <dbReference type="ARBA" id="ARBA00022525"/>
    </source>
</evidence>
<accession>A0A6A3PI60</accession>
<dbReference type="AlphaFoldDB" id="A0A6A3PI60"/>
<protein>
    <recommendedName>
        <fullName evidence="5">RxLR effector protein</fullName>
    </recommendedName>
</protein>
<organism evidence="8 10">
    <name type="scientific">Phytophthora fragariae</name>
    <dbReference type="NCBI Taxonomy" id="53985"/>
    <lineage>
        <taxon>Eukaryota</taxon>
        <taxon>Sar</taxon>
        <taxon>Stramenopiles</taxon>
        <taxon>Oomycota</taxon>
        <taxon>Peronosporomycetes</taxon>
        <taxon>Peronosporales</taxon>
        <taxon>Peronosporaceae</taxon>
        <taxon>Phytophthora</taxon>
    </lineage>
</organism>
<evidence type="ECO:0000313" key="6">
    <source>
        <dbReference type="EMBL" id="KAE8956890.1"/>
    </source>
</evidence>
<dbReference type="Proteomes" id="UP000441208">
    <property type="component" value="Unassembled WGS sequence"/>
</dbReference>
<evidence type="ECO:0000313" key="9">
    <source>
        <dbReference type="EMBL" id="KAE9160222.1"/>
    </source>
</evidence>
<comment type="similarity">
    <text evidence="2 5">Belongs to the RxLR effector family.</text>
</comment>
<dbReference type="Proteomes" id="UP000460718">
    <property type="component" value="Unassembled WGS sequence"/>
</dbReference>
<dbReference type="Pfam" id="PF16810">
    <property type="entry name" value="RXLR"/>
    <property type="match status" value="1"/>
</dbReference>
<feature type="chain" id="PRO_5044948086" description="RxLR effector protein" evidence="5">
    <location>
        <begin position="25"/>
        <end position="153"/>
    </location>
</feature>
<comment type="function">
    <text evidence="5">Effector that suppresses plant defense responses during pathogen infection.</text>
</comment>
<gene>
    <name evidence="9" type="ORF">PF004_g31259</name>
    <name evidence="8" type="ORF">PF007_g31540</name>
    <name evidence="7" type="ORF">PF010_g31594</name>
    <name evidence="6" type="ORF">PF011_g31327</name>
</gene>
<evidence type="ECO:0000256" key="5">
    <source>
        <dbReference type="RuleBase" id="RU367124"/>
    </source>
</evidence>
<evidence type="ECO:0000256" key="1">
    <source>
        <dbReference type="ARBA" id="ARBA00004613"/>
    </source>
</evidence>
<dbReference type="EMBL" id="QXFW01007546">
    <property type="protein sequence ID" value="KAE8956890.1"/>
    <property type="molecule type" value="Genomic_DNA"/>
</dbReference>
<comment type="domain">
    <text evidence="5">The RxLR-dEER motif acts to carry the protein into the host cell cytoplasm through binding to cell surface phosphatidylinositol-3-phosphate.</text>
</comment>
<proteinExistence type="inferred from homology"/>
<evidence type="ECO:0000256" key="2">
    <source>
        <dbReference type="ARBA" id="ARBA00010400"/>
    </source>
</evidence>
<sequence length="153" mass="16877">MRVNFLLALVVATYAVTCISVSTAENVAQITDVEANEAQFLGGDNAIRRLKGSHELTSAKEWWVSEASDEERALPGMDFVTKLKGRVNAKKMQGMGSKVDTLSSTQVKEVTKATAKVVKKDRRVWPYIKKFLKILYGATLTAFIYVGVTAMLD</sequence>
<feature type="signal peptide" evidence="5">
    <location>
        <begin position="1"/>
        <end position="24"/>
    </location>
</feature>
<comment type="subcellular location">
    <subcellularLocation>
        <location evidence="1 5">Secreted</location>
    </subcellularLocation>
</comment>
<dbReference type="EMBL" id="QXGC01007528">
    <property type="protein sequence ID" value="KAE9160222.1"/>
    <property type="molecule type" value="Genomic_DNA"/>
</dbReference>
<name>A0A6A3PI60_9STRA</name>
<dbReference type="EMBL" id="QXFX01007450">
    <property type="protein sequence ID" value="KAE9056874.1"/>
    <property type="molecule type" value="Genomic_DNA"/>
</dbReference>
<dbReference type="Proteomes" id="UP000488956">
    <property type="component" value="Unassembled WGS sequence"/>
</dbReference>
<reference evidence="8 10" key="1">
    <citation type="submission" date="2018-08" db="EMBL/GenBank/DDBJ databases">
        <title>Genomic investigation of the strawberry pathogen Phytophthora fragariae indicates pathogenicity is determined by transcriptional variation in three key races.</title>
        <authorList>
            <person name="Adams T.M."/>
            <person name="Armitage A.D."/>
            <person name="Sobczyk M.K."/>
            <person name="Bates H.J."/>
            <person name="Dunwell J.M."/>
            <person name="Nellist C.F."/>
            <person name="Harrison R.J."/>
        </authorList>
    </citation>
    <scope>NUCLEOTIDE SEQUENCE [LARGE SCALE GENOMIC DNA]</scope>
    <source>
        <strain evidence="9 12">BC-23</strain>
        <strain evidence="8 10">NOV-71</strain>
        <strain evidence="7 13">ONT-3</strain>
        <strain evidence="6 11">SCRP245</strain>
    </source>
</reference>
<evidence type="ECO:0000313" key="12">
    <source>
        <dbReference type="Proteomes" id="UP000476176"/>
    </source>
</evidence>
<dbReference type="InterPro" id="IPR031825">
    <property type="entry name" value="RXLR"/>
</dbReference>
<keyword evidence="3 5" id="KW-0964">Secreted</keyword>
<evidence type="ECO:0000313" key="8">
    <source>
        <dbReference type="EMBL" id="KAE9057754.1"/>
    </source>
</evidence>
<dbReference type="EMBL" id="QXFZ01006935">
    <property type="protein sequence ID" value="KAE9057754.1"/>
    <property type="molecule type" value="Genomic_DNA"/>
</dbReference>
<evidence type="ECO:0000313" key="13">
    <source>
        <dbReference type="Proteomes" id="UP000488956"/>
    </source>
</evidence>